<evidence type="ECO:0000313" key="1">
    <source>
        <dbReference type="EMBL" id="MFB6490374.1"/>
    </source>
</evidence>
<dbReference type="EMBL" id="JZWT02000008">
    <property type="protein sequence ID" value="MFB6490374.1"/>
    <property type="molecule type" value="Genomic_DNA"/>
</dbReference>
<name>A0ACC6UZW7_9CREN</name>
<dbReference type="Proteomes" id="UP000033636">
    <property type="component" value="Unassembled WGS sequence"/>
</dbReference>
<sequence length="239" mass="26527">MGWSNWLWAPVTQIVLRALPFDISVLTPAILISWVSGAYIGVKSVRGRIRILLPIFYALNSAPMFWVAMLLILLFSTYLGLVPPTGTPYSVLPSLTTRYIVVYIRHWFLPFLSATVVLVGFWAVQARQSAVGEMNNGYMKYGEAVGLRADILDRYLFRNTMMGSLAVLAIYLGSIIGGNAVLEAMFQYPGVGYLAQQALLRGDLALARGVFLAMSFMVLAANLIIDLVLERPPWTTQEQ</sequence>
<comment type="caution">
    <text evidence="1">The sequence shown here is derived from an EMBL/GenBank/DDBJ whole genome shotgun (WGS) entry which is preliminary data.</text>
</comment>
<accession>A0ACC6UZW7</accession>
<reference evidence="1" key="1">
    <citation type="submission" date="2024-07" db="EMBL/GenBank/DDBJ databases">
        <title>Metagenome and Metagenome-Assembled Genomes of Archaea from a hot spring from the geothermal field of Los Azufres, Mexico.</title>
        <authorList>
            <person name="Marin-Paredes R."/>
            <person name="Martinez-Romero E."/>
            <person name="Servin-Garciduenas L.E."/>
        </authorList>
    </citation>
    <scope>NUCLEOTIDE SEQUENCE</scope>
</reference>
<proteinExistence type="predicted"/>
<organism evidence="1 2">
    <name type="scientific">Thermoproteus sp. AZ2</name>
    <dbReference type="NCBI Taxonomy" id="1609232"/>
    <lineage>
        <taxon>Archaea</taxon>
        <taxon>Thermoproteota</taxon>
        <taxon>Thermoprotei</taxon>
        <taxon>Thermoproteales</taxon>
        <taxon>Thermoproteaceae</taxon>
        <taxon>Thermoproteus</taxon>
    </lineage>
</organism>
<protein>
    <submittedName>
        <fullName evidence="1">ABC transporter permease subunit</fullName>
    </submittedName>
</protein>
<evidence type="ECO:0000313" key="2">
    <source>
        <dbReference type="Proteomes" id="UP000033636"/>
    </source>
</evidence>
<gene>
    <name evidence="1" type="ORF">TU35_003850</name>
</gene>